<dbReference type="Proteomes" id="UP000325161">
    <property type="component" value="Chromosome"/>
</dbReference>
<reference evidence="3 4" key="1">
    <citation type="submission" date="2019-08" db="EMBL/GenBank/DDBJ databases">
        <title>Amphibian skin-associated Pigmentiphaga: genome sequence and occurrence across geography and hosts.</title>
        <authorList>
            <person name="Bletz M.C."/>
            <person name="Bunk B."/>
            <person name="Sproeer C."/>
            <person name="Biwer P."/>
            <person name="Reiter S."/>
            <person name="Rabemananjara F.C.E."/>
            <person name="Schulz S."/>
            <person name="Overmann J."/>
            <person name="Vences M."/>
        </authorList>
    </citation>
    <scope>NUCLEOTIDE SEQUENCE [LARGE SCALE GENOMIC DNA]</scope>
    <source>
        <strain evidence="3 4">Mada1488</strain>
    </source>
</reference>
<dbReference type="KEGG" id="pacr:FXN63_22130"/>
<dbReference type="OrthoDB" id="1100567at2"/>
<evidence type="ECO:0000313" key="4">
    <source>
        <dbReference type="Proteomes" id="UP000325161"/>
    </source>
</evidence>
<name>A0A5C0B6R1_9BURK</name>
<dbReference type="PANTHER" id="PTHR30273">
    <property type="entry name" value="PERIPLASMIC SIGNAL SENSOR AND SIGMA FACTOR ACTIVATOR FECR-RELATED"/>
    <property type="match status" value="1"/>
</dbReference>
<dbReference type="GO" id="GO:0016989">
    <property type="term" value="F:sigma factor antagonist activity"/>
    <property type="evidence" value="ECO:0007669"/>
    <property type="project" value="TreeGrafter"/>
</dbReference>
<dbReference type="Pfam" id="PF16220">
    <property type="entry name" value="DUF4880"/>
    <property type="match status" value="1"/>
</dbReference>
<dbReference type="Gene3D" id="2.60.120.1440">
    <property type="match status" value="1"/>
</dbReference>
<evidence type="ECO:0000313" key="3">
    <source>
        <dbReference type="EMBL" id="QEI09493.1"/>
    </source>
</evidence>
<sequence>MDEHVVASDRNVETKADFASLEKAAEWYALFRGAGATEHDHQAWRRWLNQRPEHAKAWTHIESVSNRFEPLRAGGREAAVAGTRVARKGAWSRRRVLGAAGAMSGAGMLGWLAWRHTAFSEVVLAWGADLRTGTGERRDLQLADGSRVWLNTDSAVNVDYQDGMRRLRLLAGEILIDTARDPAQRPFYVDTRFGRMQALGTRFAVRLNDGHTLLNVFEGTVAIRNSAGINLRVEAGQQARFDADTAALDGAADRAREAWSRGVVLADNLSLKTLIEELSRYQHGHIGVAPEIADLKVMGVYPADDLDRALSMLSRNLPIRVQRTLPWWTTVVAR</sequence>
<dbReference type="InterPro" id="IPR006860">
    <property type="entry name" value="FecR"/>
</dbReference>
<organism evidence="3 4">
    <name type="scientific">Pigmentiphaga aceris</name>
    <dbReference type="NCBI Taxonomy" id="1940612"/>
    <lineage>
        <taxon>Bacteria</taxon>
        <taxon>Pseudomonadati</taxon>
        <taxon>Pseudomonadota</taxon>
        <taxon>Betaproteobacteria</taxon>
        <taxon>Burkholderiales</taxon>
        <taxon>Alcaligenaceae</taxon>
        <taxon>Pigmentiphaga</taxon>
    </lineage>
</organism>
<evidence type="ECO:0000259" key="2">
    <source>
        <dbReference type="Pfam" id="PF16220"/>
    </source>
</evidence>
<accession>A0A5C0B6R1</accession>
<gene>
    <name evidence="3" type="ORF">FXN63_22130</name>
</gene>
<feature type="domain" description="FecR protein" evidence="1">
    <location>
        <begin position="129"/>
        <end position="221"/>
    </location>
</feature>
<proteinExistence type="predicted"/>
<feature type="domain" description="FecR N-terminal" evidence="2">
    <location>
        <begin position="23"/>
        <end position="63"/>
    </location>
</feature>
<dbReference type="InterPro" id="IPR032623">
    <property type="entry name" value="FecR_N"/>
</dbReference>
<dbReference type="Pfam" id="PF04773">
    <property type="entry name" value="FecR"/>
    <property type="match status" value="1"/>
</dbReference>
<dbReference type="AlphaFoldDB" id="A0A5C0B6R1"/>
<keyword evidence="4" id="KW-1185">Reference proteome</keyword>
<dbReference type="EMBL" id="CP043046">
    <property type="protein sequence ID" value="QEI09493.1"/>
    <property type="molecule type" value="Genomic_DNA"/>
</dbReference>
<evidence type="ECO:0000259" key="1">
    <source>
        <dbReference type="Pfam" id="PF04773"/>
    </source>
</evidence>
<dbReference type="PANTHER" id="PTHR30273:SF2">
    <property type="entry name" value="PROTEIN FECR"/>
    <property type="match status" value="1"/>
</dbReference>
<dbReference type="PIRSF" id="PIRSF018266">
    <property type="entry name" value="FecR"/>
    <property type="match status" value="1"/>
</dbReference>
<protein>
    <submittedName>
        <fullName evidence="3">DUF4880 domain-containing protein</fullName>
    </submittedName>
</protein>
<dbReference type="InterPro" id="IPR012373">
    <property type="entry name" value="Ferrdict_sens_TM"/>
</dbReference>